<organism evidence="2 3">
    <name type="scientific">Setaria viridis</name>
    <name type="common">Green bristlegrass</name>
    <name type="synonym">Setaria italica subsp. viridis</name>
    <dbReference type="NCBI Taxonomy" id="4556"/>
    <lineage>
        <taxon>Eukaryota</taxon>
        <taxon>Viridiplantae</taxon>
        <taxon>Streptophyta</taxon>
        <taxon>Embryophyta</taxon>
        <taxon>Tracheophyta</taxon>
        <taxon>Spermatophyta</taxon>
        <taxon>Magnoliopsida</taxon>
        <taxon>Liliopsida</taxon>
        <taxon>Poales</taxon>
        <taxon>Poaceae</taxon>
        <taxon>PACMAD clade</taxon>
        <taxon>Panicoideae</taxon>
        <taxon>Panicodae</taxon>
        <taxon>Paniceae</taxon>
        <taxon>Cenchrinae</taxon>
        <taxon>Setaria</taxon>
    </lineage>
</organism>
<sequence length="187" mass="20718">MVFSACIIGISTNAAGISPQGLEVPGARGCEEYLLLLTLSATRFLVFSHVVDGKDPVKKLLEMFSTCRGRPEIDGGSSRRPPPRRLKLTSRRTMLLEDITSDGRPPLRKLPDKFRRSMPLRLPRDDEMCPSRPLDARETSVTSLFALQVMPSHVQQSLPFRHGAERPPSCESPPRSWTGRGVAQEPG</sequence>
<evidence type="ECO:0000313" key="3">
    <source>
        <dbReference type="Proteomes" id="UP000298652"/>
    </source>
</evidence>
<gene>
    <name evidence="2" type="ORF">SEVIR_9G404800v2</name>
</gene>
<name>A0A4U6T4P7_SETVI</name>
<feature type="compositionally biased region" description="Low complexity" evidence="1">
    <location>
        <begin position="166"/>
        <end position="176"/>
    </location>
</feature>
<dbReference type="Gramene" id="TKV96061">
    <property type="protein sequence ID" value="TKV96061"/>
    <property type="gene ID" value="SEVIR_9G404800v2"/>
</dbReference>
<dbReference type="Proteomes" id="UP000298652">
    <property type="component" value="Chromosome 9"/>
</dbReference>
<accession>A0A4U6T4P7</accession>
<proteinExistence type="predicted"/>
<dbReference type="EMBL" id="CM016560">
    <property type="protein sequence ID" value="TKV96061.1"/>
    <property type="molecule type" value="Genomic_DNA"/>
</dbReference>
<dbReference type="AlphaFoldDB" id="A0A4U6T4P7"/>
<reference evidence="2" key="1">
    <citation type="submission" date="2019-03" db="EMBL/GenBank/DDBJ databases">
        <title>WGS assembly of Setaria viridis.</title>
        <authorList>
            <person name="Huang P."/>
            <person name="Jenkins J."/>
            <person name="Grimwood J."/>
            <person name="Barry K."/>
            <person name="Healey A."/>
            <person name="Mamidi S."/>
            <person name="Sreedasyam A."/>
            <person name="Shu S."/>
            <person name="Feldman M."/>
            <person name="Wu J."/>
            <person name="Yu Y."/>
            <person name="Chen C."/>
            <person name="Johnson J."/>
            <person name="Rokhsar D."/>
            <person name="Baxter I."/>
            <person name="Schmutz J."/>
            <person name="Brutnell T."/>
            <person name="Kellogg E."/>
        </authorList>
    </citation>
    <scope>NUCLEOTIDE SEQUENCE [LARGE SCALE GENOMIC DNA]</scope>
</reference>
<evidence type="ECO:0000256" key="1">
    <source>
        <dbReference type="SAM" id="MobiDB-lite"/>
    </source>
</evidence>
<evidence type="ECO:0000313" key="2">
    <source>
        <dbReference type="EMBL" id="TKV96061.1"/>
    </source>
</evidence>
<dbReference type="OMA" id="SACIIGI"/>
<keyword evidence="3" id="KW-1185">Reference proteome</keyword>
<protein>
    <submittedName>
        <fullName evidence="2">Uncharacterized protein</fullName>
    </submittedName>
</protein>
<feature type="region of interest" description="Disordered" evidence="1">
    <location>
        <begin position="156"/>
        <end position="187"/>
    </location>
</feature>